<dbReference type="EMBL" id="ML977605">
    <property type="protein sequence ID" value="KAF1998294.1"/>
    <property type="molecule type" value="Genomic_DNA"/>
</dbReference>
<feature type="region of interest" description="Disordered" evidence="1">
    <location>
        <begin position="100"/>
        <end position="128"/>
    </location>
</feature>
<dbReference type="Proteomes" id="UP000799779">
    <property type="component" value="Unassembled WGS sequence"/>
</dbReference>
<keyword evidence="3" id="KW-1185">Reference proteome</keyword>
<dbReference type="GO" id="GO:0016279">
    <property type="term" value="F:protein-lysine N-methyltransferase activity"/>
    <property type="evidence" value="ECO:0007669"/>
    <property type="project" value="TreeGrafter"/>
</dbReference>
<reference evidence="2" key="1">
    <citation type="journal article" date="2020" name="Stud. Mycol.">
        <title>101 Dothideomycetes genomes: a test case for predicting lifestyles and emergence of pathogens.</title>
        <authorList>
            <person name="Haridas S."/>
            <person name="Albert R."/>
            <person name="Binder M."/>
            <person name="Bloem J."/>
            <person name="Labutti K."/>
            <person name="Salamov A."/>
            <person name="Andreopoulos B."/>
            <person name="Baker S."/>
            <person name="Barry K."/>
            <person name="Bills G."/>
            <person name="Bluhm B."/>
            <person name="Cannon C."/>
            <person name="Castanera R."/>
            <person name="Culley D."/>
            <person name="Daum C."/>
            <person name="Ezra D."/>
            <person name="Gonzalez J."/>
            <person name="Henrissat B."/>
            <person name="Kuo A."/>
            <person name="Liang C."/>
            <person name="Lipzen A."/>
            <person name="Lutzoni F."/>
            <person name="Magnuson J."/>
            <person name="Mondo S."/>
            <person name="Nolan M."/>
            <person name="Ohm R."/>
            <person name="Pangilinan J."/>
            <person name="Park H.-J."/>
            <person name="Ramirez L."/>
            <person name="Alfaro M."/>
            <person name="Sun H."/>
            <person name="Tritt A."/>
            <person name="Yoshinaga Y."/>
            <person name="Zwiers L.-H."/>
            <person name="Turgeon B."/>
            <person name="Goodwin S."/>
            <person name="Spatafora J."/>
            <person name="Crous P."/>
            <person name="Grigoriev I."/>
        </authorList>
    </citation>
    <scope>NUCLEOTIDE SEQUENCE</scope>
    <source>
        <strain evidence="2">CBS 123094</strain>
    </source>
</reference>
<dbReference type="Gene3D" id="3.90.1410.10">
    <property type="entry name" value="set domain protein methyltransferase, domain 1"/>
    <property type="match status" value="1"/>
</dbReference>
<dbReference type="InterPro" id="IPR050600">
    <property type="entry name" value="SETD3_SETD6_MTase"/>
</dbReference>
<evidence type="ECO:0000256" key="1">
    <source>
        <dbReference type="SAM" id="MobiDB-lite"/>
    </source>
</evidence>
<evidence type="ECO:0000313" key="3">
    <source>
        <dbReference type="Proteomes" id="UP000799779"/>
    </source>
</evidence>
<proteinExistence type="predicted"/>
<dbReference type="PANTHER" id="PTHR13271">
    <property type="entry name" value="UNCHARACTERIZED PUTATIVE METHYLTRANSFERASE"/>
    <property type="match status" value="1"/>
</dbReference>
<name>A0A6A5WBK8_9PLEO</name>
<organism evidence="2 3">
    <name type="scientific">Amniculicola lignicola CBS 123094</name>
    <dbReference type="NCBI Taxonomy" id="1392246"/>
    <lineage>
        <taxon>Eukaryota</taxon>
        <taxon>Fungi</taxon>
        <taxon>Dikarya</taxon>
        <taxon>Ascomycota</taxon>
        <taxon>Pezizomycotina</taxon>
        <taxon>Dothideomycetes</taxon>
        <taxon>Pleosporomycetidae</taxon>
        <taxon>Pleosporales</taxon>
        <taxon>Amniculicolaceae</taxon>
        <taxon>Amniculicola</taxon>
    </lineage>
</organism>
<dbReference type="InterPro" id="IPR046341">
    <property type="entry name" value="SET_dom_sf"/>
</dbReference>
<sequence>MPPPESAALTRTRTITAQDSRDAEMQRYASGCSWGPTTPRGSTLGRGSSWQRAGLLAGFLTVSLSASMCRRKGAETACAVARTTTEPWCSRPGPLYPLRTPVSRAPPRSSSLLIRGRPACPESAPGNERAPGLTAPLLVILRATAERAPRRQSDVNNGGWLNPDVQIVYDERQGFQALAADILKTPFKVATCPIGLTISHLNLDPTQTAVPLVASPLQKLLGTTIEKHVLSYLLLVEQMHLSTASRWYPYLACLPHPREMTTPVWYTDDELENLEHTAVLEATRSRKAQYLKEHAAATLLMKEHEDLAHFAESTCTFTNFLWAATIMTSRAFISKHIIPDEEKYPNFSILFPVIDLLNHRPSEPATWNFEPLTSFTLEIHSDSARKDAEICNNYGPKMNDELLLGYGFCITDNPFEQFVVKFSPMPDLMEYIRNHNWLVEEYTRFEISTDFLKEPPETRQFLRTKNNLLGRYANMIPFFRGIPPRMVHICLLKALWFRDTDPVKCNAPYPGARITLDILISIYSIVKERCEYYPYPFSYCKHCNRLNNQQQTPTSDEFCKHCCSPVASQKMKWAKIYRNEQAKVIHKIKRELGHHLIRMLNPPNNQPITTRRPLILGPREVIATLQLEFPAYYFSFASGLKTALDIDVTCATAITTRENELWIYILIVLYTLWADSDDDGSTAYPTSIIYAWMHNLADAYPLVANPKIDAESKQDCKRIDQQLDSLSQPGQVDNVWNIVASLNTMDEEEGITATAAEMDFRLEVVIWAHEVVRKEHVYFGDAEVGVREDFPTDPRHGDRMRLYLCPYGTAEEWVFEEVPDSAIEVPDLIPESATPLL</sequence>
<evidence type="ECO:0000313" key="2">
    <source>
        <dbReference type="EMBL" id="KAF1998294.1"/>
    </source>
</evidence>
<gene>
    <name evidence="2" type="ORF">P154DRAFT_536497</name>
</gene>
<dbReference type="PANTHER" id="PTHR13271:SF137">
    <property type="entry name" value="SET DOMAIN-CONTAINING PROTEIN"/>
    <property type="match status" value="1"/>
</dbReference>
<dbReference type="SUPFAM" id="SSF82199">
    <property type="entry name" value="SET domain"/>
    <property type="match status" value="1"/>
</dbReference>
<protein>
    <submittedName>
        <fullName evidence="2">SET domain-containing protein</fullName>
    </submittedName>
</protein>
<dbReference type="AlphaFoldDB" id="A0A6A5WBK8"/>
<dbReference type="OrthoDB" id="42889at2759"/>
<accession>A0A6A5WBK8</accession>